<dbReference type="EMBL" id="JAVRHL010000002">
    <property type="protein sequence ID" value="MDT0682517.1"/>
    <property type="molecule type" value="Genomic_DNA"/>
</dbReference>
<dbReference type="Pfam" id="PF03741">
    <property type="entry name" value="TerC"/>
    <property type="match status" value="1"/>
</dbReference>
<feature type="transmembrane region" description="Helical" evidence="2">
    <location>
        <begin position="89"/>
        <end position="108"/>
    </location>
</feature>
<feature type="region of interest" description="Disordered" evidence="1">
    <location>
        <begin position="265"/>
        <end position="285"/>
    </location>
</feature>
<feature type="transmembrane region" description="Helical" evidence="2">
    <location>
        <begin position="198"/>
        <end position="219"/>
    </location>
</feature>
<dbReference type="InterPro" id="IPR005496">
    <property type="entry name" value="Integral_membrane_TerC"/>
</dbReference>
<accession>A0ABU3DFQ8</accession>
<feature type="transmembrane region" description="Helical" evidence="2">
    <location>
        <begin position="163"/>
        <end position="186"/>
    </location>
</feature>
<keyword evidence="2" id="KW-1133">Transmembrane helix</keyword>
<feature type="transmembrane region" description="Helical" evidence="2">
    <location>
        <begin position="12"/>
        <end position="33"/>
    </location>
</feature>
<dbReference type="RefSeq" id="WP_311690264.1">
    <property type="nucleotide sequence ID" value="NZ_JAVRHL010000002.1"/>
</dbReference>
<organism evidence="3 4">
    <name type="scientific">Tropicimonas omnivorans</name>
    <dbReference type="NCBI Taxonomy" id="3075590"/>
    <lineage>
        <taxon>Bacteria</taxon>
        <taxon>Pseudomonadati</taxon>
        <taxon>Pseudomonadota</taxon>
        <taxon>Alphaproteobacteria</taxon>
        <taxon>Rhodobacterales</taxon>
        <taxon>Roseobacteraceae</taxon>
        <taxon>Tropicimonas</taxon>
    </lineage>
</organism>
<gene>
    <name evidence="3" type="ORF">RM543_07465</name>
</gene>
<feature type="transmembrane region" description="Helical" evidence="2">
    <location>
        <begin position="239"/>
        <end position="258"/>
    </location>
</feature>
<sequence>MTDLFTLQNGGNLLMLLFLQAVLGFDNLLYISIESQRAPLAQQRSVRFWGIIIAVTLRIVLLFVMIQLLGMLTAPFYVFDWDGILTGGVNFATCVFLIGGIFIMYTAVKEIGHMLRIEHLDVDLDNKSGKSATRVIMLIVFMNLVFSFDSVLSAIAITTVFPVLAAAILLSGLAMLLLADSVTAFLEKNRMYEVLGLFILLIVGVVLIGEAGPAAAHAAHDDALQLRIFGYELLPMSKTTFYFSVVVLVIVEVVQSGYKRKLETESRSRLRGHKQKSRMESGTRL</sequence>
<proteinExistence type="predicted"/>
<reference evidence="3 4" key="1">
    <citation type="submission" date="2023-09" db="EMBL/GenBank/DDBJ databases">
        <authorList>
            <person name="Rey-Velasco X."/>
        </authorList>
    </citation>
    <scope>NUCLEOTIDE SEQUENCE [LARGE SCALE GENOMIC DNA]</scope>
    <source>
        <strain evidence="3 4">F158</strain>
    </source>
</reference>
<comment type="caution">
    <text evidence="3">The sequence shown here is derived from an EMBL/GenBank/DDBJ whole genome shotgun (WGS) entry which is preliminary data.</text>
</comment>
<keyword evidence="2" id="KW-0472">Membrane</keyword>
<name>A0ABU3DFQ8_9RHOB</name>
<evidence type="ECO:0000256" key="2">
    <source>
        <dbReference type="SAM" id="Phobius"/>
    </source>
</evidence>
<protein>
    <submittedName>
        <fullName evidence="3">Tellurium resistance protein TerC</fullName>
    </submittedName>
</protein>
<dbReference type="Proteomes" id="UP001265259">
    <property type="component" value="Unassembled WGS sequence"/>
</dbReference>
<feature type="transmembrane region" description="Helical" evidence="2">
    <location>
        <begin position="45"/>
        <end position="69"/>
    </location>
</feature>
<evidence type="ECO:0000313" key="4">
    <source>
        <dbReference type="Proteomes" id="UP001265259"/>
    </source>
</evidence>
<evidence type="ECO:0000313" key="3">
    <source>
        <dbReference type="EMBL" id="MDT0682517.1"/>
    </source>
</evidence>
<keyword evidence="2" id="KW-0812">Transmembrane</keyword>
<evidence type="ECO:0000256" key="1">
    <source>
        <dbReference type="SAM" id="MobiDB-lite"/>
    </source>
</evidence>
<keyword evidence="4" id="KW-1185">Reference proteome</keyword>
<feature type="transmembrane region" description="Helical" evidence="2">
    <location>
        <begin position="135"/>
        <end position="157"/>
    </location>
</feature>